<evidence type="ECO:0000313" key="3">
    <source>
        <dbReference type="Proteomes" id="UP000479132"/>
    </source>
</evidence>
<organism evidence="2 3">
    <name type="scientific">Fodinibius halophilus</name>
    <dbReference type="NCBI Taxonomy" id="1736908"/>
    <lineage>
        <taxon>Bacteria</taxon>
        <taxon>Pseudomonadati</taxon>
        <taxon>Balneolota</taxon>
        <taxon>Balneolia</taxon>
        <taxon>Balneolales</taxon>
        <taxon>Balneolaceae</taxon>
        <taxon>Fodinibius</taxon>
    </lineage>
</organism>
<evidence type="ECO:0000259" key="1">
    <source>
        <dbReference type="Pfam" id="PF07819"/>
    </source>
</evidence>
<reference evidence="2 3" key="1">
    <citation type="submission" date="2020-02" db="EMBL/GenBank/DDBJ databases">
        <title>Aliifodinibius halophilus 2W32, complete genome.</title>
        <authorList>
            <person name="Li Y."/>
            <person name="Wu S."/>
        </authorList>
    </citation>
    <scope>NUCLEOTIDE SEQUENCE [LARGE SCALE GENOMIC DNA]</scope>
    <source>
        <strain evidence="2 3">2W32</strain>
    </source>
</reference>
<dbReference type="Gene3D" id="3.40.50.1820">
    <property type="entry name" value="alpha/beta hydrolase"/>
    <property type="match status" value="1"/>
</dbReference>
<gene>
    <name evidence="2" type="ORF">G3569_11665</name>
</gene>
<dbReference type="RefSeq" id="WP_165269321.1">
    <property type="nucleotide sequence ID" value="NZ_JAALLS010000014.1"/>
</dbReference>
<evidence type="ECO:0000313" key="2">
    <source>
        <dbReference type="EMBL" id="NGP89016.1"/>
    </source>
</evidence>
<keyword evidence="3" id="KW-1185">Reference proteome</keyword>
<sequence length="509" mass="55890">MKRLFIFIIFSFMFVAIGYGQSDQVSFIHGLGDDSSVWNTMANELDNEFDFVRDNVSYNSSSAISNSASSVYFPSNGVTVGHSLGGLVAREYLRQKSNSAMKALITVGTPHKGAPVAETAQNGKVGQIVSDWIADMAAGPAISLGSLGGRQFAKQLLGKIDYSANAAGTRINRRLEGMFGNVASVNNMKPNSSFLTTLNNVPNNTLPSARYAIFGAEDNFEYVRIAESFRNKNNDKNPVESGVFLRIHHGIASFYFVATSYYAYLSAKYFYKYNQSDPSDPFYNSYYNRAVFYLSVAREWARGFASLVYYQQRDWDKKIIGVNYYSHNGEVFKDANDGLLPAKTQAPSFFDTPDEIDRRLPAIGANHVEETAHPSVRQRLEQVFQNSDVNIPEEGANDPLGVAVNGPPYINDGQTAYFYSDVSNAEGSVSYQWYYRQEPYSSWIAGGTGISFEHTFYSAPGGETAHSAVKVEVSSAGETAADIHSVDVYGCEGTGSNSVGANIIIPCEQ</sequence>
<proteinExistence type="predicted"/>
<dbReference type="SUPFAM" id="SSF53474">
    <property type="entry name" value="alpha/beta-Hydrolases"/>
    <property type="match status" value="1"/>
</dbReference>
<name>A0A6M1T0L1_9BACT</name>
<dbReference type="InterPro" id="IPR029058">
    <property type="entry name" value="AB_hydrolase_fold"/>
</dbReference>
<dbReference type="Proteomes" id="UP000479132">
    <property type="component" value="Unassembled WGS sequence"/>
</dbReference>
<dbReference type="InterPro" id="IPR012908">
    <property type="entry name" value="PGAP1-ab_dom-like"/>
</dbReference>
<comment type="caution">
    <text evidence="2">The sequence shown here is derived from an EMBL/GenBank/DDBJ whole genome shotgun (WGS) entry which is preliminary data.</text>
</comment>
<protein>
    <recommendedName>
        <fullName evidence="1">GPI inositol-deacylase PGAP1-like alpha/beta domain-containing protein</fullName>
    </recommendedName>
</protein>
<dbReference type="AlphaFoldDB" id="A0A6M1T0L1"/>
<accession>A0A6M1T0L1</accession>
<dbReference type="GO" id="GO:0016788">
    <property type="term" value="F:hydrolase activity, acting on ester bonds"/>
    <property type="evidence" value="ECO:0007669"/>
    <property type="project" value="InterPro"/>
</dbReference>
<dbReference type="EMBL" id="JAALLS010000014">
    <property type="protein sequence ID" value="NGP89016.1"/>
    <property type="molecule type" value="Genomic_DNA"/>
</dbReference>
<dbReference type="Pfam" id="PF07819">
    <property type="entry name" value="PGAP1"/>
    <property type="match status" value="1"/>
</dbReference>
<feature type="domain" description="GPI inositol-deacylase PGAP1-like alpha/beta" evidence="1">
    <location>
        <begin position="75"/>
        <end position="125"/>
    </location>
</feature>